<dbReference type="InterPro" id="IPR036188">
    <property type="entry name" value="FAD/NAD-bd_sf"/>
</dbReference>
<gene>
    <name evidence="1" type="ORF">HAP48_048260</name>
</gene>
<proteinExistence type="predicted"/>
<protein>
    <submittedName>
        <fullName evidence="1">Tryptophan 7-halogenase</fullName>
    </submittedName>
</protein>
<dbReference type="EMBL" id="JAAOLE020000002">
    <property type="protein sequence ID" value="NVI50454.1"/>
    <property type="molecule type" value="Genomic_DNA"/>
</dbReference>
<dbReference type="Pfam" id="PF12831">
    <property type="entry name" value="FAD_oxidored"/>
    <property type="match status" value="1"/>
</dbReference>
<dbReference type="PRINTS" id="PR00420">
    <property type="entry name" value="RNGMNOXGNASE"/>
</dbReference>
<name>A0A973WAX6_9BRAD</name>
<dbReference type="Gene3D" id="3.50.50.60">
    <property type="entry name" value="FAD/NAD(P)-binding domain"/>
    <property type="match status" value="1"/>
</dbReference>
<evidence type="ECO:0000313" key="1">
    <source>
        <dbReference type="EMBL" id="NVI50454.1"/>
    </source>
</evidence>
<accession>A0A973WAX6</accession>
<dbReference type="AlphaFoldDB" id="A0A973WAX6"/>
<sequence>MNGAVEILVVGGGPAGSVSALMLRRLGFRVRLIETSDRPRPHVGEAISLGVHRQLTDLGLGEALDRAGCRSFDEYDEHWERAEAIVRQAPPGSATIDRARFDAAFWSLCSDAGVEVRLGQQVERVDRLVDGGWNVRTVGGERYDAAFLIDATGRRSLLPRARRAFGPRTLALHGYWRGEGLPTRPHIAAGASCWTWGAPVDGLGFSAILFVDRHALAEHGPNLREAYARGLAKTGLLSLLANRANCSVVSACDASAWLDDEACGRGFIKVGEAAQSLDPLASMGVQKAIQSARSAAVIVNTLLRRPDAQSIALTYHQDLLKRSAHAHRRATAEIYARSRFADMSFWQARCEGANARVKMRTPTSLSFSGTASIKLDMSRLIEHPCLCGDYVELRPAVLTGSEREPVAFLGDATVAGIVAAVRSSATWDALRTSLAHNRDATTADHICAWLVHNKILHVGAPA</sequence>
<organism evidence="1">
    <name type="scientific">Bradyrhizobium septentrionale</name>
    <dbReference type="NCBI Taxonomy" id="1404411"/>
    <lineage>
        <taxon>Bacteria</taxon>
        <taxon>Pseudomonadati</taxon>
        <taxon>Pseudomonadota</taxon>
        <taxon>Alphaproteobacteria</taxon>
        <taxon>Hyphomicrobiales</taxon>
        <taxon>Nitrobacteraceae</taxon>
        <taxon>Bradyrhizobium</taxon>
    </lineage>
</organism>
<dbReference type="InterPro" id="IPR050816">
    <property type="entry name" value="Flavin-dep_Halogenase_NPB"/>
</dbReference>
<dbReference type="PANTHER" id="PTHR43747:SF1">
    <property type="entry name" value="SLR1998 PROTEIN"/>
    <property type="match status" value="1"/>
</dbReference>
<reference evidence="1" key="1">
    <citation type="submission" date="2020-06" db="EMBL/GenBank/DDBJ databases">
        <title>Whole Genome Sequence of Bradyrhizobium sp. Strain 1S1.</title>
        <authorList>
            <person name="Bromfield E.S.P."/>
            <person name="Cloutier S."/>
        </authorList>
    </citation>
    <scope>NUCLEOTIDE SEQUENCE [LARGE SCALE GENOMIC DNA]</scope>
    <source>
        <strain evidence="1">1S1</strain>
    </source>
</reference>
<dbReference type="SUPFAM" id="SSF51905">
    <property type="entry name" value="FAD/NAD(P)-binding domain"/>
    <property type="match status" value="1"/>
</dbReference>
<comment type="caution">
    <text evidence="1">The sequence shown here is derived from an EMBL/GenBank/DDBJ whole genome shotgun (WGS) entry which is preliminary data.</text>
</comment>
<dbReference type="PANTHER" id="PTHR43747">
    <property type="entry name" value="FAD-BINDING PROTEIN"/>
    <property type="match status" value="1"/>
</dbReference>
<dbReference type="RefSeq" id="WP_166217275.1">
    <property type="nucleotide sequence ID" value="NZ_CP088284.1"/>
</dbReference>